<gene>
    <name evidence="3" type="ORF">PACLA_8A043721</name>
</gene>
<dbReference type="Proteomes" id="UP001152795">
    <property type="component" value="Unassembled WGS sequence"/>
</dbReference>
<dbReference type="PANTHER" id="PTHR14715:SF6">
    <property type="entry name" value="FAM124 DOMAIN-CONTAINING PROTEIN"/>
    <property type="match status" value="1"/>
</dbReference>
<dbReference type="OrthoDB" id="10023686at2759"/>
<protein>
    <recommendedName>
        <fullName evidence="2">FAM124 domain-containing protein</fullName>
    </recommendedName>
</protein>
<proteinExistence type="inferred from homology"/>
<reference evidence="3" key="1">
    <citation type="submission" date="2020-04" db="EMBL/GenBank/DDBJ databases">
        <authorList>
            <person name="Alioto T."/>
            <person name="Alioto T."/>
            <person name="Gomez Garrido J."/>
        </authorList>
    </citation>
    <scope>NUCLEOTIDE SEQUENCE</scope>
    <source>
        <strain evidence="3">A484AB</strain>
    </source>
</reference>
<sequence>MMEEVNCYCSVVTCVEHENSKIEQIFKDFLVDIKLPFNILEFDCLESLPTGRERTIENRVLERNPHSLAICLFLKEDSDLECTLKRLFKTSLWQLDHVIESSLTKRPQRIGRQELYSCSHDMPLMSVCSVHYGNEHVRFHINVKNFHAMKKFYEDITDRQAKECGTDFCFLTVYSEDGLDVQIGLKKNPAVFPIRSTSFRLKFRIQSVSPLFKYLASSRDSTNEANYILQDPDGNDVIIERSYAKTSNSRRESVEQVDENNNFELRILEKSPNSSVRKRIWNKHEYSEYGLFPEEAMSISDDVLMMKYEGNDDECKSIGNRRNKDHITYV</sequence>
<dbReference type="EMBL" id="CACRXK020000831">
    <property type="protein sequence ID" value="CAB3985124.1"/>
    <property type="molecule type" value="Genomic_DNA"/>
</dbReference>
<dbReference type="Pfam" id="PF15067">
    <property type="entry name" value="FAM124"/>
    <property type="match status" value="1"/>
</dbReference>
<comment type="similarity">
    <text evidence="1">Belongs to the FAM124 family.</text>
</comment>
<evidence type="ECO:0000259" key="2">
    <source>
        <dbReference type="Pfam" id="PF15067"/>
    </source>
</evidence>
<dbReference type="InterPro" id="IPR046365">
    <property type="entry name" value="FAM124_dom"/>
</dbReference>
<organism evidence="3 4">
    <name type="scientific">Paramuricea clavata</name>
    <name type="common">Red gorgonian</name>
    <name type="synonym">Violescent sea-whip</name>
    <dbReference type="NCBI Taxonomy" id="317549"/>
    <lineage>
        <taxon>Eukaryota</taxon>
        <taxon>Metazoa</taxon>
        <taxon>Cnidaria</taxon>
        <taxon>Anthozoa</taxon>
        <taxon>Octocorallia</taxon>
        <taxon>Malacalcyonacea</taxon>
        <taxon>Plexauridae</taxon>
        <taxon>Paramuricea</taxon>
    </lineage>
</organism>
<evidence type="ECO:0000313" key="4">
    <source>
        <dbReference type="Proteomes" id="UP001152795"/>
    </source>
</evidence>
<dbReference type="InterPro" id="IPR029380">
    <property type="entry name" value="FAM124"/>
</dbReference>
<evidence type="ECO:0000313" key="3">
    <source>
        <dbReference type="EMBL" id="CAB3985124.1"/>
    </source>
</evidence>
<accession>A0A6S7FXZ4</accession>
<evidence type="ECO:0000256" key="1">
    <source>
        <dbReference type="ARBA" id="ARBA00006440"/>
    </source>
</evidence>
<keyword evidence="4" id="KW-1185">Reference proteome</keyword>
<comment type="caution">
    <text evidence="3">The sequence shown here is derived from an EMBL/GenBank/DDBJ whole genome shotgun (WGS) entry which is preliminary data.</text>
</comment>
<dbReference type="AlphaFoldDB" id="A0A6S7FXZ4"/>
<dbReference type="PANTHER" id="PTHR14715">
    <property type="entry name" value="FAM124 DOMAIN-CONTAINING PROTEIN-RELATED"/>
    <property type="match status" value="1"/>
</dbReference>
<feature type="domain" description="FAM124" evidence="2">
    <location>
        <begin position="52"/>
        <end position="239"/>
    </location>
</feature>
<name>A0A6S7FXZ4_PARCT</name>